<evidence type="ECO:0000313" key="2">
    <source>
        <dbReference type="EMBL" id="PGH00622.1"/>
    </source>
</evidence>
<dbReference type="AlphaFoldDB" id="A0A2B7WVU6"/>
<gene>
    <name evidence="2" type="ORF">GX51_05721</name>
</gene>
<evidence type="ECO:0000313" key="3">
    <source>
        <dbReference type="Proteomes" id="UP000224080"/>
    </source>
</evidence>
<dbReference type="OrthoDB" id="5416097at2759"/>
<sequence>MTAFLHSGPALEFCDPLRQSLLSDLETVAKDDGRSDFTLPPDVWSALWLSDIERLEELKKLGPVILRALLSTQSLEHEVLKPWNQRKRLQSMTSSLSSSQKISPRHSINAWQSGVSPVRDEEVADAIECLGSIPTSHPRPKRSALQKNLCKSRDNSRCVVTQMPEVVEIAHIYPYSMSSLPDHGAFWDLLGLFWSDHRIQQWKAAVFTENRTEVCHNLITLAPHVHACWERALFVLKPLDVAEDQKAMRVQFFWLRKYPRRQHQFITTRPELPANLDGDMTNIKLFSCETKEKFIRVLS</sequence>
<dbReference type="Proteomes" id="UP000224080">
    <property type="component" value="Unassembled WGS sequence"/>
</dbReference>
<dbReference type="EMBL" id="PDNC01000083">
    <property type="protein sequence ID" value="PGH00622.1"/>
    <property type="molecule type" value="Genomic_DNA"/>
</dbReference>
<comment type="caution">
    <text evidence="2">The sequence shown here is derived from an EMBL/GenBank/DDBJ whole genome shotgun (WGS) entry which is preliminary data.</text>
</comment>
<accession>A0A2B7WVU6</accession>
<feature type="domain" description="HNH nuclease" evidence="1">
    <location>
        <begin position="158"/>
        <end position="236"/>
    </location>
</feature>
<organism evidence="2 3">
    <name type="scientific">Blastomyces parvus</name>
    <dbReference type="NCBI Taxonomy" id="2060905"/>
    <lineage>
        <taxon>Eukaryota</taxon>
        <taxon>Fungi</taxon>
        <taxon>Dikarya</taxon>
        <taxon>Ascomycota</taxon>
        <taxon>Pezizomycotina</taxon>
        <taxon>Eurotiomycetes</taxon>
        <taxon>Eurotiomycetidae</taxon>
        <taxon>Onygenales</taxon>
        <taxon>Ajellomycetaceae</taxon>
        <taxon>Blastomyces</taxon>
    </lineage>
</organism>
<keyword evidence="3" id="KW-1185">Reference proteome</keyword>
<proteinExistence type="predicted"/>
<evidence type="ECO:0000259" key="1">
    <source>
        <dbReference type="Pfam" id="PF13391"/>
    </source>
</evidence>
<name>A0A2B7WVU6_9EURO</name>
<dbReference type="Pfam" id="PF13391">
    <property type="entry name" value="HNH_2"/>
    <property type="match status" value="1"/>
</dbReference>
<protein>
    <recommendedName>
        <fullName evidence="1">HNH nuclease domain-containing protein</fullName>
    </recommendedName>
</protein>
<dbReference type="InterPro" id="IPR003615">
    <property type="entry name" value="HNH_nuc"/>
</dbReference>
<reference evidence="2 3" key="1">
    <citation type="submission" date="2017-10" db="EMBL/GenBank/DDBJ databases">
        <title>Comparative genomics in systemic dimorphic fungi from Ajellomycetaceae.</title>
        <authorList>
            <person name="Munoz J.F."/>
            <person name="Mcewen J.G."/>
            <person name="Clay O.K."/>
            <person name="Cuomo C.A."/>
        </authorList>
    </citation>
    <scope>NUCLEOTIDE SEQUENCE [LARGE SCALE GENOMIC DNA]</scope>
    <source>
        <strain evidence="2 3">UAMH130</strain>
    </source>
</reference>